<keyword evidence="1" id="KW-1133">Transmembrane helix</keyword>
<accession>A0A7V9YYS8</accession>
<sequence length="117" mass="12827">MFKGAPFWSGILSGGISQMEDVRSYIKGEIDRKDLTVYTMRNITGAAGIMAGMEYGALVGTMVFPGIGTFVGSLVGYIVGNRIGSTIGYKTGDFLVNVKRHEYLLENRERLQQPVLK</sequence>
<keyword evidence="3" id="KW-1185">Reference proteome</keyword>
<dbReference type="Proteomes" id="UP000580891">
    <property type="component" value="Unassembled WGS sequence"/>
</dbReference>
<organism evidence="2 3">
    <name type="scientific">[Anoxybacillus] calidus</name>
    <dbReference type="NCBI Taxonomy" id="575178"/>
    <lineage>
        <taxon>Bacteria</taxon>
        <taxon>Bacillati</taxon>
        <taxon>Bacillota</taxon>
        <taxon>Bacilli</taxon>
        <taxon>Bacillales</taxon>
        <taxon>Anoxybacillaceae</taxon>
        <taxon>Paranoxybacillus</taxon>
    </lineage>
</organism>
<proteinExistence type="predicted"/>
<gene>
    <name evidence="2" type="ORF">HNQ85_001203</name>
</gene>
<evidence type="ECO:0000313" key="2">
    <source>
        <dbReference type="EMBL" id="MBA2870933.1"/>
    </source>
</evidence>
<dbReference type="EMBL" id="JACDUU010000002">
    <property type="protein sequence ID" value="MBA2870933.1"/>
    <property type="molecule type" value="Genomic_DNA"/>
</dbReference>
<comment type="caution">
    <text evidence="2">The sequence shown here is derived from an EMBL/GenBank/DDBJ whole genome shotgun (WGS) entry which is preliminary data.</text>
</comment>
<feature type="transmembrane region" description="Helical" evidence="1">
    <location>
        <begin position="55"/>
        <end position="80"/>
    </location>
</feature>
<keyword evidence="1" id="KW-0812">Transmembrane</keyword>
<evidence type="ECO:0000313" key="3">
    <source>
        <dbReference type="Proteomes" id="UP000580891"/>
    </source>
</evidence>
<dbReference type="RefSeq" id="WP_181536821.1">
    <property type="nucleotide sequence ID" value="NZ_JACDUU010000002.1"/>
</dbReference>
<name>A0A7V9YYS8_9BACL</name>
<dbReference type="AlphaFoldDB" id="A0A7V9YYS8"/>
<keyword evidence="1" id="KW-0472">Membrane</keyword>
<protein>
    <submittedName>
        <fullName evidence="2">Phage tail tape-measure protein</fullName>
    </submittedName>
</protein>
<evidence type="ECO:0000256" key="1">
    <source>
        <dbReference type="SAM" id="Phobius"/>
    </source>
</evidence>
<reference evidence="2 3" key="1">
    <citation type="submission" date="2020-07" db="EMBL/GenBank/DDBJ databases">
        <title>Genomic Encyclopedia of Type Strains, Phase IV (KMG-IV): sequencing the most valuable type-strain genomes for metagenomic binning, comparative biology and taxonomic classification.</title>
        <authorList>
            <person name="Goeker M."/>
        </authorList>
    </citation>
    <scope>NUCLEOTIDE SEQUENCE [LARGE SCALE GENOMIC DNA]</scope>
    <source>
        <strain evidence="2 3">DSM 25220</strain>
    </source>
</reference>